<name>A0A0E9PNY5_ANGAN</name>
<protein>
    <submittedName>
        <fullName evidence="1">Uncharacterized protein</fullName>
    </submittedName>
</protein>
<organism evidence="1">
    <name type="scientific">Anguilla anguilla</name>
    <name type="common">European freshwater eel</name>
    <name type="synonym">Muraena anguilla</name>
    <dbReference type="NCBI Taxonomy" id="7936"/>
    <lineage>
        <taxon>Eukaryota</taxon>
        <taxon>Metazoa</taxon>
        <taxon>Chordata</taxon>
        <taxon>Craniata</taxon>
        <taxon>Vertebrata</taxon>
        <taxon>Euteleostomi</taxon>
        <taxon>Actinopterygii</taxon>
        <taxon>Neopterygii</taxon>
        <taxon>Teleostei</taxon>
        <taxon>Anguilliformes</taxon>
        <taxon>Anguillidae</taxon>
        <taxon>Anguilla</taxon>
    </lineage>
</organism>
<proteinExistence type="predicted"/>
<dbReference type="AlphaFoldDB" id="A0A0E9PNY5"/>
<evidence type="ECO:0000313" key="1">
    <source>
        <dbReference type="EMBL" id="JAH06007.1"/>
    </source>
</evidence>
<sequence length="32" mass="3755">MTRELGIGSIKYLNGDYADHYPKVWYPIPGHY</sequence>
<reference evidence="1" key="1">
    <citation type="submission" date="2014-11" db="EMBL/GenBank/DDBJ databases">
        <authorList>
            <person name="Amaro Gonzalez C."/>
        </authorList>
    </citation>
    <scope>NUCLEOTIDE SEQUENCE</scope>
</reference>
<accession>A0A0E9PNY5</accession>
<dbReference type="EMBL" id="GBXM01102570">
    <property type="protein sequence ID" value="JAH06007.1"/>
    <property type="molecule type" value="Transcribed_RNA"/>
</dbReference>
<reference evidence="1" key="2">
    <citation type="journal article" date="2015" name="Fish Shellfish Immunol.">
        <title>Early steps in the European eel (Anguilla anguilla)-Vibrio vulnificus interaction in the gills: Role of the RtxA13 toxin.</title>
        <authorList>
            <person name="Callol A."/>
            <person name="Pajuelo D."/>
            <person name="Ebbesson L."/>
            <person name="Teles M."/>
            <person name="MacKenzie S."/>
            <person name="Amaro C."/>
        </authorList>
    </citation>
    <scope>NUCLEOTIDE SEQUENCE</scope>
</reference>